<accession>A6JTH7</accession>
<evidence type="ECO:0000256" key="2">
    <source>
        <dbReference type="ARBA" id="ARBA00006889"/>
    </source>
</evidence>
<dbReference type="PANTHER" id="PTHR11430:SF5">
    <property type="entry name" value="VOMERONASAL SECRETORY PROTEIN 2"/>
    <property type="match status" value="1"/>
</dbReference>
<evidence type="ECO:0000256" key="1">
    <source>
        <dbReference type="ARBA" id="ARBA00004613"/>
    </source>
</evidence>
<evidence type="ECO:0000256" key="4">
    <source>
        <dbReference type="ARBA" id="ARBA00022729"/>
    </source>
</evidence>
<dbReference type="InterPro" id="IPR002345">
    <property type="entry name" value="Lipocalin"/>
</dbReference>
<dbReference type="AlphaFoldDB" id="A6JTH7"/>
<gene>
    <name evidence="8" type="primary">Lcn4</name>
    <name evidence="7" type="ORF">rCG_45547</name>
</gene>
<feature type="domain" description="Lipocalin/cytosolic fatty-acid binding" evidence="6">
    <location>
        <begin position="33"/>
        <end position="170"/>
    </location>
</feature>
<reference evidence="7" key="2">
    <citation type="submission" date="2005-09" db="EMBL/GenBank/DDBJ databases">
        <authorList>
            <person name="Mural R.J."/>
            <person name="Li P.W."/>
            <person name="Adams M.D."/>
            <person name="Amanatides P.G."/>
            <person name="Baden-Tillson H."/>
            <person name="Barnstead M."/>
            <person name="Chin S.H."/>
            <person name="Dew I."/>
            <person name="Evans C.A."/>
            <person name="Ferriera S."/>
            <person name="Flanigan M."/>
            <person name="Fosler C."/>
            <person name="Glodek A."/>
            <person name="Gu Z."/>
            <person name="Holt R.A."/>
            <person name="Jennings D."/>
            <person name="Kraft C.L."/>
            <person name="Lu F."/>
            <person name="Nguyen T."/>
            <person name="Nusskern D.R."/>
            <person name="Pfannkoch C.M."/>
            <person name="Sitter C."/>
            <person name="Sutton G.G."/>
            <person name="Venter J.C."/>
            <person name="Wang Z."/>
            <person name="Woodage T."/>
            <person name="Zheng X.H."/>
            <person name="Zhong F."/>
        </authorList>
    </citation>
    <scope>NUCLEOTIDE SEQUENCE</scope>
    <source>
        <strain evidence="7">BN</strain>
    </source>
</reference>
<feature type="signal peptide" evidence="5">
    <location>
        <begin position="1"/>
        <end position="19"/>
    </location>
</feature>
<comment type="subcellular location">
    <subcellularLocation>
        <location evidence="1">Secreted</location>
    </subcellularLocation>
</comment>
<dbReference type="EMBL" id="CH474001">
    <property type="protein sequence ID" value="EDL93470.1"/>
    <property type="molecule type" value="Genomic_DNA"/>
</dbReference>
<dbReference type="GO" id="GO:0036094">
    <property type="term" value="F:small molecule binding"/>
    <property type="evidence" value="ECO:0007669"/>
    <property type="project" value="InterPro"/>
</dbReference>
<dbReference type="Gene3D" id="2.40.128.20">
    <property type="match status" value="1"/>
</dbReference>
<dbReference type="RGD" id="1596715">
    <property type="gene designation" value="Lcn4"/>
</dbReference>
<keyword evidence="4 5" id="KW-0732">Signal</keyword>
<organism evidence="7">
    <name type="scientific">Rattus norvegicus</name>
    <name type="common">Rat</name>
    <dbReference type="NCBI Taxonomy" id="10116"/>
    <lineage>
        <taxon>Eukaryota</taxon>
        <taxon>Metazoa</taxon>
        <taxon>Chordata</taxon>
        <taxon>Craniata</taxon>
        <taxon>Vertebrata</taxon>
        <taxon>Euteleostomi</taxon>
        <taxon>Mammalia</taxon>
        <taxon>Eutheria</taxon>
        <taxon>Euarchontoglires</taxon>
        <taxon>Glires</taxon>
        <taxon>Rodentia</taxon>
        <taxon>Myomorpha</taxon>
        <taxon>Muroidea</taxon>
        <taxon>Muridae</taxon>
        <taxon>Murinae</taxon>
        <taxon>Rattus</taxon>
    </lineage>
</organism>
<feature type="chain" id="PRO_5039898947" evidence="5">
    <location>
        <begin position="20"/>
        <end position="185"/>
    </location>
</feature>
<reference evidence="7" key="1">
    <citation type="journal article" date="2005" name="Genome Res.">
        <title>Gene and alternative splicing annotation with AIR.</title>
        <authorList>
            <person name="Florea L."/>
            <person name="Di Francesco V."/>
            <person name="Miller J."/>
            <person name="Turner R."/>
            <person name="Yao A."/>
            <person name="Harris M."/>
            <person name="Walenz B."/>
            <person name="Mobarry C."/>
            <person name="Merkulov G.V."/>
            <person name="Charlab R."/>
            <person name="Dew I."/>
            <person name="Deng Z."/>
            <person name="Istrail S."/>
            <person name="Li P."/>
            <person name="Sutton G."/>
        </authorList>
    </citation>
    <scope>NUCLEOTIDE SEQUENCE</scope>
    <source>
        <strain evidence="7">BN</strain>
    </source>
</reference>
<dbReference type="Proteomes" id="UP000234681">
    <property type="component" value="Chromosome 3"/>
</dbReference>
<protein>
    <submittedName>
        <fullName evidence="7">RCG45547</fullName>
    </submittedName>
</protein>
<dbReference type="Pfam" id="PF00061">
    <property type="entry name" value="Lipocalin"/>
    <property type="match status" value="1"/>
</dbReference>
<dbReference type="PRINTS" id="PR01175">
    <property type="entry name" value="VNEBNERGLAND"/>
</dbReference>
<dbReference type="AGR" id="RGD:1596715"/>
<evidence type="ECO:0000313" key="7">
    <source>
        <dbReference type="EMBL" id="EDL93470.1"/>
    </source>
</evidence>
<dbReference type="InterPro" id="IPR000566">
    <property type="entry name" value="Lipocln_cytosolic_FA-bd_dom"/>
</dbReference>
<evidence type="ECO:0000256" key="3">
    <source>
        <dbReference type="ARBA" id="ARBA00022525"/>
    </source>
</evidence>
<dbReference type="GO" id="GO:0005576">
    <property type="term" value="C:extracellular region"/>
    <property type="evidence" value="ECO:0007669"/>
    <property type="project" value="UniProtKB-SubCell"/>
</dbReference>
<name>A6JTH7_RAT</name>
<evidence type="ECO:0000259" key="6">
    <source>
        <dbReference type="Pfam" id="PF00061"/>
    </source>
</evidence>
<keyword evidence="3" id="KW-0964">Secreted</keyword>
<sequence>MKSLLLTVILFSLVAILQSHDDLPFLSEEEKLSGVWFIKATVNQRRKEEEKTLVVFPIRLTCPEEGTLELRHTLISEGECIKLGVRMQRTEEPGQYSSFLGHNLFYIYEVPVKDHYIIYTESHPFRKISQTGHLIGKYPEEKLEALEVFKEFIQHKGFLQENIIVPEQRERCIPIHDSALQDHNC</sequence>
<comment type="similarity">
    <text evidence="2">Belongs to the calycin superfamily. Lipocalin family.</text>
</comment>
<evidence type="ECO:0000256" key="5">
    <source>
        <dbReference type="SAM" id="SignalP"/>
    </source>
</evidence>
<dbReference type="InterPro" id="IPR002450">
    <property type="entry name" value="von_Ebner_gland"/>
</dbReference>
<dbReference type="PANTHER" id="PTHR11430">
    <property type="entry name" value="LIPOCALIN"/>
    <property type="match status" value="1"/>
</dbReference>
<evidence type="ECO:0000313" key="8">
    <source>
        <dbReference type="RGD" id="1596715"/>
    </source>
</evidence>
<dbReference type="SUPFAM" id="SSF50814">
    <property type="entry name" value="Lipocalins"/>
    <property type="match status" value="1"/>
</dbReference>
<proteinExistence type="inferred from homology"/>
<dbReference type="InterPro" id="IPR012674">
    <property type="entry name" value="Calycin"/>
</dbReference>
<dbReference type="CDD" id="cd19414">
    <property type="entry name" value="lipocalin_1_3_4_13-like"/>
    <property type="match status" value="1"/>
</dbReference>